<feature type="compositionally biased region" description="Basic and acidic residues" evidence="1">
    <location>
        <begin position="91"/>
        <end position="101"/>
    </location>
</feature>
<name>A0ABQ0LZY3_MYCCL</name>
<dbReference type="EMBL" id="DF849320">
    <property type="protein sequence ID" value="GAT56658.1"/>
    <property type="molecule type" value="Genomic_DNA"/>
</dbReference>
<sequence>MSTTAVSAATTIQSTVRSPHAIEDLDLHCFFTEYAAALPEGMPPAPPPTRSPSPPLQGGATAGAAQRRGKSTPPPSPPPEMALPALPSSDVVRDQSTRDAGEPDLDIEAYLLRLFAEFVDWEAGIMDPASVSELAAAALVDEDEAAGVLGIHH</sequence>
<protein>
    <submittedName>
        <fullName evidence="2">Uncharacterized protein</fullName>
    </submittedName>
</protein>
<dbReference type="Proteomes" id="UP000815677">
    <property type="component" value="Unassembled WGS sequence"/>
</dbReference>
<feature type="compositionally biased region" description="Pro residues" evidence="1">
    <location>
        <begin position="41"/>
        <end position="55"/>
    </location>
</feature>
<evidence type="ECO:0000256" key="1">
    <source>
        <dbReference type="SAM" id="MobiDB-lite"/>
    </source>
</evidence>
<feature type="region of interest" description="Disordered" evidence="1">
    <location>
        <begin position="40"/>
        <end position="103"/>
    </location>
</feature>
<proteinExistence type="predicted"/>
<feature type="compositionally biased region" description="Pro residues" evidence="1">
    <location>
        <begin position="72"/>
        <end position="81"/>
    </location>
</feature>
<keyword evidence="3" id="KW-1185">Reference proteome</keyword>
<feature type="compositionally biased region" description="Low complexity" evidence="1">
    <location>
        <begin position="57"/>
        <end position="66"/>
    </location>
</feature>
<accession>A0ABQ0LZY3</accession>
<evidence type="ECO:0000313" key="2">
    <source>
        <dbReference type="EMBL" id="GAT56658.1"/>
    </source>
</evidence>
<reference evidence="2" key="1">
    <citation type="submission" date="2014-09" db="EMBL/GenBank/DDBJ databases">
        <title>Genome sequence of the luminous mushroom Mycena chlorophos for searching fungal bioluminescence genes.</title>
        <authorList>
            <person name="Tanaka Y."/>
            <person name="Kasuga D."/>
            <person name="Oba Y."/>
            <person name="Hase S."/>
            <person name="Sato K."/>
            <person name="Oba Y."/>
            <person name="Sakakibara Y."/>
        </authorList>
    </citation>
    <scope>NUCLEOTIDE SEQUENCE</scope>
</reference>
<gene>
    <name evidence="2" type="ORF">MCHLO_13286</name>
</gene>
<evidence type="ECO:0000313" key="3">
    <source>
        <dbReference type="Proteomes" id="UP000815677"/>
    </source>
</evidence>
<organism evidence="2 3">
    <name type="scientific">Mycena chlorophos</name>
    <name type="common">Agaric fungus</name>
    <name type="synonym">Agaricus chlorophos</name>
    <dbReference type="NCBI Taxonomy" id="658473"/>
    <lineage>
        <taxon>Eukaryota</taxon>
        <taxon>Fungi</taxon>
        <taxon>Dikarya</taxon>
        <taxon>Basidiomycota</taxon>
        <taxon>Agaricomycotina</taxon>
        <taxon>Agaricomycetes</taxon>
        <taxon>Agaricomycetidae</taxon>
        <taxon>Agaricales</taxon>
        <taxon>Marasmiineae</taxon>
        <taxon>Mycenaceae</taxon>
        <taxon>Mycena</taxon>
    </lineage>
</organism>